<sequence length="290" mass="31433">MHRRRILLTGLAVSGAELIVSIFYPVPIYATCGGAAVALLIVGMVLAWRRNRHPPAALLLVGQSFRTPRHLNGVFMGLSCLQLATFSLAATREGWQALLGVALFGGMVAVMWRSLWRGHGLILRPSGIEAAKSAGTLTIPWEALAAEQPGRGPVWHEIKLAYAHPELVTMTGWTPARGEIVFEGVDPDFMIKTIAAYAAEPDRRAAIGTPAELERLREGLPPILRGIAEIVEPAPARVTVRRIVLALACFVVAAFASGWLRWLSMPLLMLAASQSYYAFKGWRAAALAAR</sequence>
<feature type="transmembrane region" description="Helical" evidence="1">
    <location>
        <begin position="95"/>
        <end position="116"/>
    </location>
</feature>
<name>A0A919S845_9ACTN</name>
<keyword evidence="1" id="KW-1133">Transmembrane helix</keyword>
<keyword evidence="1" id="KW-0472">Membrane</keyword>
<evidence type="ECO:0000313" key="3">
    <source>
        <dbReference type="Proteomes" id="UP000680865"/>
    </source>
</evidence>
<dbReference type="Proteomes" id="UP000680865">
    <property type="component" value="Unassembled WGS sequence"/>
</dbReference>
<keyword evidence="3" id="KW-1185">Reference proteome</keyword>
<protein>
    <submittedName>
        <fullName evidence="2">Uncharacterized protein</fullName>
    </submittedName>
</protein>
<dbReference type="EMBL" id="BOQP01000003">
    <property type="protein sequence ID" value="GIM67261.1"/>
    <property type="molecule type" value="Genomic_DNA"/>
</dbReference>
<keyword evidence="1" id="KW-0812">Transmembrane</keyword>
<dbReference type="RefSeq" id="WP_212995600.1">
    <property type="nucleotide sequence ID" value="NZ_BAAATW010000009.1"/>
</dbReference>
<comment type="caution">
    <text evidence="2">The sequence shown here is derived from an EMBL/GenBank/DDBJ whole genome shotgun (WGS) entry which is preliminary data.</text>
</comment>
<feature type="transmembrane region" description="Helical" evidence="1">
    <location>
        <begin position="243"/>
        <end position="262"/>
    </location>
</feature>
<dbReference type="AlphaFoldDB" id="A0A919S845"/>
<feature type="transmembrane region" description="Helical" evidence="1">
    <location>
        <begin position="69"/>
        <end position="89"/>
    </location>
</feature>
<gene>
    <name evidence="2" type="ORF">Aco04nite_05490</name>
</gene>
<reference evidence="2" key="1">
    <citation type="submission" date="2021-03" db="EMBL/GenBank/DDBJ databases">
        <title>Whole genome shotgun sequence of Actinoplanes consettensis NBRC 14913.</title>
        <authorList>
            <person name="Komaki H."/>
            <person name="Tamura T."/>
        </authorList>
    </citation>
    <scope>NUCLEOTIDE SEQUENCE</scope>
    <source>
        <strain evidence="2">NBRC 14913</strain>
    </source>
</reference>
<proteinExistence type="predicted"/>
<accession>A0A919S845</accession>
<evidence type="ECO:0000256" key="1">
    <source>
        <dbReference type="SAM" id="Phobius"/>
    </source>
</evidence>
<evidence type="ECO:0000313" key="2">
    <source>
        <dbReference type="EMBL" id="GIM67261.1"/>
    </source>
</evidence>
<organism evidence="2 3">
    <name type="scientific">Winogradskya consettensis</name>
    <dbReference type="NCBI Taxonomy" id="113560"/>
    <lineage>
        <taxon>Bacteria</taxon>
        <taxon>Bacillati</taxon>
        <taxon>Actinomycetota</taxon>
        <taxon>Actinomycetes</taxon>
        <taxon>Micromonosporales</taxon>
        <taxon>Micromonosporaceae</taxon>
        <taxon>Winogradskya</taxon>
    </lineage>
</organism>
<feature type="transmembrane region" description="Helical" evidence="1">
    <location>
        <begin position="28"/>
        <end position="48"/>
    </location>
</feature>